<keyword evidence="2" id="KW-1185">Reference proteome</keyword>
<comment type="caution">
    <text evidence="1">The sequence shown here is derived from an EMBL/GenBank/DDBJ whole genome shotgun (WGS) entry which is preliminary data.</text>
</comment>
<dbReference type="Proteomes" id="UP001652442">
    <property type="component" value="Unassembled WGS sequence"/>
</dbReference>
<reference evidence="1 2" key="1">
    <citation type="journal article" date="2021" name="ISME Commun">
        <title>Automated analysis of genomic sequences facilitates high-throughput and comprehensive description of bacteria.</title>
        <authorList>
            <person name="Hitch T.C.A."/>
        </authorList>
    </citation>
    <scope>NUCLEOTIDE SEQUENCE [LARGE SCALE GENOMIC DNA]</scope>
    <source>
        <strain evidence="1 2">Sanger_109</strain>
    </source>
</reference>
<dbReference type="RefSeq" id="WP_158425315.1">
    <property type="nucleotide sequence ID" value="NZ_JAOQJQ010000003.1"/>
</dbReference>
<proteinExistence type="predicted"/>
<protein>
    <submittedName>
        <fullName evidence="1">Uncharacterized protein</fullName>
    </submittedName>
</protein>
<dbReference type="EMBL" id="JAOQJQ010000003">
    <property type="protein sequence ID" value="MCU6762615.1"/>
    <property type="molecule type" value="Genomic_DNA"/>
</dbReference>
<sequence>MRKDIKERILKQNIRALEQAQQVVQTPELSETSVKECVHLYICFKLYLEPEECRGMMLFQMAVKSIEQSIAMKLPLVREGETAVTCGAASSEAMKIALLLTALQKDFRVRLDSKKLGFARDTETVGCMVWDARKKGRRTDGTVKSLQ</sequence>
<accession>A0ABT2TK96</accession>
<gene>
    <name evidence="1" type="ORF">OCV88_09735</name>
</gene>
<organism evidence="1 2">
    <name type="scientific">Brotonthovivens ammoniilytica</name>
    <dbReference type="NCBI Taxonomy" id="2981725"/>
    <lineage>
        <taxon>Bacteria</taxon>
        <taxon>Bacillati</taxon>
        <taxon>Bacillota</taxon>
        <taxon>Clostridia</taxon>
        <taxon>Lachnospirales</taxon>
        <taxon>Lachnospiraceae</taxon>
        <taxon>Brotonthovivens</taxon>
    </lineage>
</organism>
<evidence type="ECO:0000313" key="2">
    <source>
        <dbReference type="Proteomes" id="UP001652442"/>
    </source>
</evidence>
<evidence type="ECO:0000313" key="1">
    <source>
        <dbReference type="EMBL" id="MCU6762615.1"/>
    </source>
</evidence>
<name>A0ABT2TK96_9FIRM</name>